<dbReference type="AlphaFoldDB" id="A0A1X3FPB0"/>
<comment type="caution">
    <text evidence="1">The sequence shown here is derived from an EMBL/GenBank/DDBJ whole genome shotgun (WGS) entry which is preliminary data.</text>
</comment>
<dbReference type="Proteomes" id="UP000193553">
    <property type="component" value="Unassembled WGS sequence"/>
</dbReference>
<sequence length="235" mass="25660">MNKVFIAFPFKPKAGAVVHEAVTAIGRLVVSHSLVCVTGESLGGNALTPAVQRLITQSDALVALFTREKKIAGKNKWQSSQWVRDEMIAARSTGKPAIALVEPGVELAGLFAENERIDFDPKQPVDALVQLSETIRVWKEDAGRYLLVRLLPDQAAALAQDGKFKCKVRLVPPQGPAGNWQAGDIRVLPGGVFLAVPGVKENVAIDVQILNNNDRAVWKSGEFPQWVHVEMRNVR</sequence>
<evidence type="ECO:0000313" key="2">
    <source>
        <dbReference type="Proteomes" id="UP000193553"/>
    </source>
</evidence>
<protein>
    <recommendedName>
        <fullName evidence="3">TIR domain-containing protein</fullName>
    </recommendedName>
</protein>
<evidence type="ECO:0000313" key="1">
    <source>
        <dbReference type="EMBL" id="OSJ06103.1"/>
    </source>
</evidence>
<organism evidence="1 2">
    <name type="scientific">Bradyrhizobium canariense</name>
    <dbReference type="NCBI Taxonomy" id="255045"/>
    <lineage>
        <taxon>Bacteria</taxon>
        <taxon>Pseudomonadati</taxon>
        <taxon>Pseudomonadota</taxon>
        <taxon>Alphaproteobacteria</taxon>
        <taxon>Hyphomicrobiales</taxon>
        <taxon>Nitrobacteraceae</taxon>
        <taxon>Bradyrhizobium</taxon>
    </lineage>
</organism>
<evidence type="ECO:0008006" key="3">
    <source>
        <dbReference type="Google" id="ProtNLM"/>
    </source>
</evidence>
<reference evidence="1 2" key="1">
    <citation type="submission" date="2017-03" db="EMBL/GenBank/DDBJ databases">
        <title>Whole genome sequences of fourteen strains of Bradyrhizobium canariense and one strain of Bradyrhizobium japonicum isolated from Lupinus (Papilionoideae: Genisteae) species in Algeria.</title>
        <authorList>
            <person name="Crovadore J."/>
            <person name="Chekireb D."/>
            <person name="Brachmann A."/>
            <person name="Chablais R."/>
            <person name="Cochard B."/>
            <person name="Lefort F."/>
        </authorList>
    </citation>
    <scope>NUCLEOTIDE SEQUENCE [LARGE SCALE GENOMIC DNA]</scope>
    <source>
        <strain evidence="1 2">UBMA195</strain>
    </source>
</reference>
<accession>A0A1X3FPB0</accession>
<dbReference type="OrthoDB" id="9974205at2"/>
<dbReference type="EMBL" id="NAFI01000180">
    <property type="protein sequence ID" value="OSJ06103.1"/>
    <property type="molecule type" value="Genomic_DNA"/>
</dbReference>
<dbReference type="RefSeq" id="WP_085360267.1">
    <property type="nucleotide sequence ID" value="NZ_NAFD01000184.1"/>
</dbReference>
<gene>
    <name evidence="1" type="ORF">BSZ18_23410</name>
</gene>
<proteinExistence type="predicted"/>
<name>A0A1X3FPB0_9BRAD</name>